<dbReference type="PANTHER" id="PTHR10293:SF16">
    <property type="entry name" value="GLUTAREDOXIN-RELATED PROTEIN 5, MITOCHONDRIAL"/>
    <property type="match status" value="1"/>
</dbReference>
<dbReference type="Proteomes" id="UP000235584">
    <property type="component" value="Chromosome"/>
</dbReference>
<proteinExistence type="inferred from homology"/>
<keyword evidence="2" id="KW-0001">2Fe-2S</keyword>
<dbReference type="Gene3D" id="3.40.30.10">
    <property type="entry name" value="Glutaredoxin"/>
    <property type="match status" value="1"/>
</dbReference>
<keyword evidence="9" id="KW-1185">Reference proteome</keyword>
<dbReference type="KEGG" id="bsto:C0V70_12175"/>
<dbReference type="SUPFAM" id="SSF52833">
    <property type="entry name" value="Thioredoxin-like"/>
    <property type="match status" value="1"/>
</dbReference>
<dbReference type="InterPro" id="IPR033658">
    <property type="entry name" value="GRX_PICOT-like"/>
</dbReference>
<dbReference type="OrthoDB" id="5294912at2"/>
<comment type="similarity">
    <text evidence="1 7">Belongs to the glutaredoxin family. Monothiol subfamily.</text>
</comment>
<dbReference type="NCBIfam" id="TIGR00365">
    <property type="entry name" value="Grx4 family monothiol glutaredoxin"/>
    <property type="match status" value="1"/>
</dbReference>
<dbReference type="CDD" id="cd03028">
    <property type="entry name" value="GRX_PICOT_like"/>
    <property type="match status" value="1"/>
</dbReference>
<evidence type="ECO:0000256" key="2">
    <source>
        <dbReference type="ARBA" id="ARBA00022714"/>
    </source>
</evidence>
<gene>
    <name evidence="8" type="primary">grxD</name>
    <name evidence="8" type="ORF">C0V70_12175</name>
</gene>
<dbReference type="RefSeq" id="WP_102244135.1">
    <property type="nucleotide sequence ID" value="NZ_CP025704.1"/>
</dbReference>
<sequence>MSNPFEVVQGLAIEETDKSLDINTRIKNLISASPIFLFMKGTPDMPQCGFSANVIRILNHYHVGYKTFNILSDMDIREGVKQFSNWPTYPQLYVKGQLVGGNDIITELMQNGELEDILKVN</sequence>
<dbReference type="EMBL" id="CP025704">
    <property type="protein sequence ID" value="AUN98844.1"/>
    <property type="molecule type" value="Genomic_DNA"/>
</dbReference>
<dbReference type="InterPro" id="IPR004480">
    <property type="entry name" value="Monothiol_GRX-rel"/>
</dbReference>
<evidence type="ECO:0000256" key="6">
    <source>
        <dbReference type="ARBA" id="ARBA00023284"/>
    </source>
</evidence>
<keyword evidence="3" id="KW-0479">Metal-binding</keyword>
<evidence type="ECO:0000256" key="4">
    <source>
        <dbReference type="ARBA" id="ARBA00023004"/>
    </source>
</evidence>
<dbReference type="PANTHER" id="PTHR10293">
    <property type="entry name" value="GLUTAREDOXIN FAMILY MEMBER"/>
    <property type="match status" value="1"/>
</dbReference>
<dbReference type="GO" id="GO:0015036">
    <property type="term" value="F:disulfide oxidoreductase activity"/>
    <property type="evidence" value="ECO:0007669"/>
    <property type="project" value="InterPro"/>
</dbReference>
<keyword evidence="6" id="KW-0676">Redox-active center</keyword>
<evidence type="ECO:0000313" key="8">
    <source>
        <dbReference type="EMBL" id="AUN98844.1"/>
    </source>
</evidence>
<dbReference type="InterPro" id="IPR036249">
    <property type="entry name" value="Thioredoxin-like_sf"/>
</dbReference>
<dbReference type="AlphaFoldDB" id="A0A2K9NVQ0"/>
<name>A0A2K9NVQ0_BACTC</name>
<dbReference type="GO" id="GO:0051537">
    <property type="term" value="F:2 iron, 2 sulfur cluster binding"/>
    <property type="evidence" value="ECO:0007669"/>
    <property type="project" value="UniProtKB-KW"/>
</dbReference>
<evidence type="ECO:0000313" key="9">
    <source>
        <dbReference type="Proteomes" id="UP000235584"/>
    </source>
</evidence>
<evidence type="ECO:0000256" key="1">
    <source>
        <dbReference type="ARBA" id="ARBA00009630"/>
    </source>
</evidence>
<protein>
    <recommendedName>
        <fullName evidence="7">Glutaredoxin</fullName>
    </recommendedName>
</protein>
<dbReference type="FunFam" id="3.40.30.10:FF:000012">
    <property type="entry name" value="Monothiol glutaredoxin"/>
    <property type="match status" value="1"/>
</dbReference>
<reference evidence="8 9" key="1">
    <citation type="submission" date="2018-01" db="EMBL/GenBank/DDBJ databases">
        <title>Complete genome sequence of Bacteriovorax stolpii DSM12778.</title>
        <authorList>
            <person name="Tang B."/>
            <person name="Chang J."/>
        </authorList>
    </citation>
    <scope>NUCLEOTIDE SEQUENCE [LARGE SCALE GENOMIC DNA]</scope>
    <source>
        <strain evidence="8 9">DSM 12778</strain>
    </source>
</reference>
<dbReference type="GO" id="GO:0046872">
    <property type="term" value="F:metal ion binding"/>
    <property type="evidence" value="ECO:0007669"/>
    <property type="project" value="UniProtKB-KW"/>
</dbReference>
<evidence type="ECO:0000256" key="7">
    <source>
        <dbReference type="PIRNR" id="PIRNR005894"/>
    </source>
</evidence>
<dbReference type="PROSITE" id="PS51354">
    <property type="entry name" value="GLUTAREDOXIN_2"/>
    <property type="match status" value="1"/>
</dbReference>
<dbReference type="Pfam" id="PF00462">
    <property type="entry name" value="Glutaredoxin"/>
    <property type="match status" value="1"/>
</dbReference>
<evidence type="ECO:0000256" key="3">
    <source>
        <dbReference type="ARBA" id="ARBA00022723"/>
    </source>
</evidence>
<evidence type="ECO:0000256" key="5">
    <source>
        <dbReference type="ARBA" id="ARBA00023014"/>
    </source>
</evidence>
<dbReference type="InterPro" id="IPR002109">
    <property type="entry name" value="Glutaredoxin"/>
</dbReference>
<keyword evidence="4" id="KW-0408">Iron</keyword>
<keyword evidence="5" id="KW-0411">Iron-sulfur</keyword>
<accession>A0A2K9NVQ0</accession>
<dbReference type="PIRSF" id="PIRSF005894">
    <property type="entry name" value="Monothiol_GRX"/>
    <property type="match status" value="1"/>
</dbReference>
<organism evidence="8 9">
    <name type="scientific">Bacteriovorax stolpii</name>
    <name type="common">Bdellovibrio stolpii</name>
    <dbReference type="NCBI Taxonomy" id="960"/>
    <lineage>
        <taxon>Bacteria</taxon>
        <taxon>Pseudomonadati</taxon>
        <taxon>Bdellovibrionota</taxon>
        <taxon>Bacteriovoracia</taxon>
        <taxon>Bacteriovoracales</taxon>
        <taxon>Bacteriovoracaceae</taxon>
        <taxon>Bacteriovorax</taxon>
    </lineage>
</organism>
<dbReference type="InterPro" id="IPR014434">
    <property type="entry name" value="Monothiol_GRX"/>
</dbReference>